<dbReference type="InterPro" id="IPR013783">
    <property type="entry name" value="Ig-like_fold"/>
</dbReference>
<reference evidence="5 6" key="2">
    <citation type="submission" date="2019-01" db="EMBL/GenBank/DDBJ databases">
        <title>A chromosome length genome reference of the Java medaka (oryzias javanicus).</title>
        <authorList>
            <person name="Herpin A."/>
            <person name="Takehana Y."/>
            <person name="Naruse K."/>
            <person name="Ansai S."/>
            <person name="Kawaguchi M."/>
        </authorList>
    </citation>
    <scope>NUCLEOTIDE SEQUENCE [LARGE SCALE GENOMIC DNA]</scope>
    <source>
        <strain evidence="5">RS831</strain>
        <tissue evidence="5">Whole body</tissue>
    </source>
</reference>
<accession>A0A3S2PPM8</accession>
<dbReference type="EMBL" id="CM012458">
    <property type="protein sequence ID" value="RVE57442.1"/>
    <property type="molecule type" value="Genomic_DNA"/>
</dbReference>
<feature type="region of interest" description="Disordered" evidence="1">
    <location>
        <begin position="172"/>
        <end position="227"/>
    </location>
</feature>
<feature type="domain" description="Ig-like" evidence="4">
    <location>
        <begin position="45"/>
        <end position="126"/>
    </location>
</feature>
<proteinExistence type="predicted"/>
<keyword evidence="6" id="KW-1185">Reference proteome</keyword>
<feature type="chain" id="PRO_5018572500" description="Ig-like domain-containing protein" evidence="3">
    <location>
        <begin position="19"/>
        <end position="227"/>
    </location>
</feature>
<evidence type="ECO:0000256" key="3">
    <source>
        <dbReference type="SAM" id="SignalP"/>
    </source>
</evidence>
<evidence type="ECO:0000313" key="5">
    <source>
        <dbReference type="EMBL" id="RVE57442.1"/>
    </source>
</evidence>
<dbReference type="SMART" id="SM00409">
    <property type="entry name" value="IG"/>
    <property type="match status" value="1"/>
</dbReference>
<dbReference type="InterPro" id="IPR036179">
    <property type="entry name" value="Ig-like_dom_sf"/>
</dbReference>
<feature type="compositionally biased region" description="Polar residues" evidence="1">
    <location>
        <begin position="202"/>
        <end position="211"/>
    </location>
</feature>
<feature type="signal peptide" evidence="3">
    <location>
        <begin position="1"/>
        <end position="18"/>
    </location>
</feature>
<feature type="compositionally biased region" description="Basic and acidic residues" evidence="1">
    <location>
        <begin position="177"/>
        <end position="191"/>
    </location>
</feature>
<keyword evidence="2" id="KW-0472">Membrane</keyword>
<evidence type="ECO:0000256" key="1">
    <source>
        <dbReference type="SAM" id="MobiDB-lite"/>
    </source>
</evidence>
<name>A0A3S2PPM8_ORYJA</name>
<dbReference type="InterPro" id="IPR007110">
    <property type="entry name" value="Ig-like_dom"/>
</dbReference>
<dbReference type="OrthoDB" id="8959865at2759"/>
<sequence length="227" mass="24923">MLLRIFFIFLLFWSSIKSQENATETPQTTDTPTTAKASTTIEIQPGVQLLASPDYPVSEGQRVHLQCKLLSVSSVSVDWSWQFLKGETWKEVDSDGELTLTKPEQSGVYRCRAKIGSNWSQNHTVSIVAIKASIGESLGIAAFVLSLLVLITIAVGLLLVVWQRIGIPKTPPSPAVKVDDPGPKVVSKEEFPTDESDGDYMNYTSKNSTYTDLDPSSMCADNEYSTV</sequence>
<evidence type="ECO:0000313" key="6">
    <source>
        <dbReference type="Proteomes" id="UP000283210"/>
    </source>
</evidence>
<keyword evidence="2" id="KW-0812">Transmembrane</keyword>
<organism evidence="5 6">
    <name type="scientific">Oryzias javanicus</name>
    <name type="common">Javanese ricefish</name>
    <name type="synonym">Aplocheilus javanicus</name>
    <dbReference type="NCBI Taxonomy" id="123683"/>
    <lineage>
        <taxon>Eukaryota</taxon>
        <taxon>Metazoa</taxon>
        <taxon>Chordata</taxon>
        <taxon>Craniata</taxon>
        <taxon>Vertebrata</taxon>
        <taxon>Euteleostomi</taxon>
        <taxon>Actinopterygii</taxon>
        <taxon>Neopterygii</taxon>
        <taxon>Teleostei</taxon>
        <taxon>Neoteleostei</taxon>
        <taxon>Acanthomorphata</taxon>
        <taxon>Ovalentaria</taxon>
        <taxon>Atherinomorphae</taxon>
        <taxon>Beloniformes</taxon>
        <taxon>Adrianichthyidae</taxon>
        <taxon>Oryziinae</taxon>
        <taxon>Oryzias</taxon>
    </lineage>
</organism>
<dbReference type="Proteomes" id="UP000283210">
    <property type="component" value="Chromosome 22"/>
</dbReference>
<dbReference type="AlphaFoldDB" id="A0A3S2PPM8"/>
<keyword evidence="3" id="KW-0732">Signal</keyword>
<feature type="transmembrane region" description="Helical" evidence="2">
    <location>
        <begin position="138"/>
        <end position="162"/>
    </location>
</feature>
<protein>
    <recommendedName>
        <fullName evidence="4">Ig-like domain-containing protein</fullName>
    </recommendedName>
</protein>
<evidence type="ECO:0000259" key="4">
    <source>
        <dbReference type="PROSITE" id="PS50835"/>
    </source>
</evidence>
<evidence type="ECO:0000256" key="2">
    <source>
        <dbReference type="SAM" id="Phobius"/>
    </source>
</evidence>
<gene>
    <name evidence="5" type="ORF">OJAV_G00216290</name>
</gene>
<dbReference type="SUPFAM" id="SSF48726">
    <property type="entry name" value="Immunoglobulin"/>
    <property type="match status" value="1"/>
</dbReference>
<keyword evidence="2" id="KW-1133">Transmembrane helix</keyword>
<reference evidence="5 6" key="1">
    <citation type="submission" date="2018-11" db="EMBL/GenBank/DDBJ databases">
        <authorList>
            <person name="Lopez-Roques C."/>
            <person name="Donnadieu C."/>
            <person name="Bouchez O."/>
            <person name="Klopp C."/>
            <person name="Cabau C."/>
            <person name="Zahm M."/>
        </authorList>
    </citation>
    <scope>NUCLEOTIDE SEQUENCE [LARGE SCALE GENOMIC DNA]</scope>
    <source>
        <strain evidence="5">RS831</strain>
        <tissue evidence="5">Whole body</tissue>
    </source>
</reference>
<dbReference type="PROSITE" id="PS50835">
    <property type="entry name" value="IG_LIKE"/>
    <property type="match status" value="1"/>
</dbReference>
<dbReference type="Gene3D" id="2.60.40.10">
    <property type="entry name" value="Immunoglobulins"/>
    <property type="match status" value="1"/>
</dbReference>
<dbReference type="InterPro" id="IPR003599">
    <property type="entry name" value="Ig_sub"/>
</dbReference>